<evidence type="ECO:0000313" key="1">
    <source>
        <dbReference type="EMBL" id="GAT20021.1"/>
    </source>
</evidence>
<dbReference type="EMBL" id="BCWF01000006">
    <property type="protein sequence ID" value="GAT20021.1"/>
    <property type="molecule type" value="Genomic_DNA"/>
</dbReference>
<comment type="caution">
    <text evidence="1">The sequence shown here is derived from an EMBL/GenBank/DDBJ whole genome shotgun (WGS) entry which is preliminary data.</text>
</comment>
<reference evidence="1 2" key="1">
    <citation type="journal article" date="2016" name="DNA Res.">
        <title>Genome sequence of Aspergillus luchuensis NBRC 4314.</title>
        <authorList>
            <person name="Yamada O."/>
            <person name="Machida M."/>
            <person name="Hosoyama A."/>
            <person name="Goto M."/>
            <person name="Takahashi T."/>
            <person name="Futagami T."/>
            <person name="Yamagata Y."/>
            <person name="Takeuchi M."/>
            <person name="Kobayashi T."/>
            <person name="Koike H."/>
            <person name="Abe K."/>
            <person name="Asai K."/>
            <person name="Arita M."/>
            <person name="Fujita N."/>
            <person name="Fukuda K."/>
            <person name="Higa K."/>
            <person name="Horikawa H."/>
            <person name="Ishikawa T."/>
            <person name="Jinno K."/>
            <person name="Kato Y."/>
            <person name="Kirimura K."/>
            <person name="Mizutani O."/>
            <person name="Nakasone K."/>
            <person name="Sano M."/>
            <person name="Shiraishi Y."/>
            <person name="Tsukahara M."/>
            <person name="Gomi K."/>
        </authorList>
    </citation>
    <scope>NUCLEOTIDE SEQUENCE [LARGE SCALE GENOMIC DNA]</scope>
    <source>
        <strain evidence="1 2">RIB 2604</strain>
    </source>
</reference>
<reference evidence="2" key="2">
    <citation type="submission" date="2016-02" db="EMBL/GenBank/DDBJ databases">
        <title>Genome sequencing of Aspergillus luchuensis NBRC 4314.</title>
        <authorList>
            <person name="Yamada O."/>
        </authorList>
    </citation>
    <scope>NUCLEOTIDE SEQUENCE [LARGE SCALE GENOMIC DNA]</scope>
    <source>
        <strain evidence="2">RIB 2604</strain>
    </source>
</reference>
<dbReference type="AlphaFoldDB" id="A0A146F2R6"/>
<protein>
    <submittedName>
        <fullName evidence="1">Efflux pump antibiotic resistance protein</fullName>
    </submittedName>
</protein>
<accession>A0A146F2R6</accession>
<sequence length="142" mass="15481">MFDVFQEMGFQGDINTSRIGDLLRPLRSVEIIEKQKRLRSGKHDDQIMMATSACLPANRPQSILAQFISLFRPKGSPNIGGVVVVAKEGIPSLPGRYVSCICAADGGLMHGYTLSPQCPSFHQMAACRNELPASCLASAWEE</sequence>
<organism evidence="1 2">
    <name type="scientific">Aspergillus kawachii</name>
    <name type="common">White koji mold</name>
    <name type="synonym">Aspergillus awamori var. kawachi</name>
    <dbReference type="NCBI Taxonomy" id="1069201"/>
    <lineage>
        <taxon>Eukaryota</taxon>
        <taxon>Fungi</taxon>
        <taxon>Dikarya</taxon>
        <taxon>Ascomycota</taxon>
        <taxon>Pezizomycotina</taxon>
        <taxon>Eurotiomycetes</taxon>
        <taxon>Eurotiomycetidae</taxon>
        <taxon>Eurotiales</taxon>
        <taxon>Aspergillaceae</taxon>
        <taxon>Aspergillus</taxon>
        <taxon>Aspergillus subgen. Circumdati</taxon>
    </lineage>
</organism>
<proteinExistence type="predicted"/>
<dbReference type="Proteomes" id="UP000075230">
    <property type="component" value="Unassembled WGS sequence"/>
</dbReference>
<evidence type="ECO:0000313" key="2">
    <source>
        <dbReference type="Proteomes" id="UP000075230"/>
    </source>
</evidence>
<gene>
    <name evidence="1" type="ORF">RIB2604_00606060</name>
</gene>
<name>A0A146F2R6_ASPKA</name>